<gene>
    <name evidence="10" type="ORF">Cvel_3201</name>
</gene>
<dbReference type="Gene3D" id="3.50.50.100">
    <property type="match status" value="2"/>
</dbReference>
<evidence type="ECO:0000256" key="7">
    <source>
        <dbReference type="ARBA" id="ARBA00023002"/>
    </source>
</evidence>
<keyword evidence="6" id="KW-0809">Transit peptide</keyword>
<dbReference type="PROSITE" id="PS50222">
    <property type="entry name" value="EF_HAND_2"/>
    <property type="match status" value="1"/>
</dbReference>
<dbReference type="PRINTS" id="PR00368">
    <property type="entry name" value="FADPNR"/>
</dbReference>
<keyword evidence="7" id="KW-0560">Oxidoreductase</keyword>
<feature type="domain" description="EF-hand" evidence="9">
    <location>
        <begin position="265"/>
        <end position="300"/>
    </location>
</feature>
<dbReference type="InterPro" id="IPR054585">
    <property type="entry name" value="NDH2-like_C"/>
</dbReference>
<dbReference type="InterPro" id="IPR045024">
    <property type="entry name" value="NDH-2"/>
</dbReference>
<evidence type="ECO:0000256" key="2">
    <source>
        <dbReference type="ARBA" id="ARBA00005272"/>
    </source>
</evidence>
<dbReference type="InterPro" id="IPR011992">
    <property type="entry name" value="EF-hand-dom_pair"/>
</dbReference>
<dbReference type="SUPFAM" id="SSF51905">
    <property type="entry name" value="FAD/NAD(P)-binding domain"/>
    <property type="match status" value="2"/>
</dbReference>
<dbReference type="AlphaFoldDB" id="A0A0G4FCK7"/>
<evidence type="ECO:0000256" key="6">
    <source>
        <dbReference type="ARBA" id="ARBA00022946"/>
    </source>
</evidence>
<dbReference type="SMART" id="SM00054">
    <property type="entry name" value="EFh"/>
    <property type="match status" value="1"/>
</dbReference>
<dbReference type="InterPro" id="IPR018247">
    <property type="entry name" value="EF_Hand_1_Ca_BS"/>
</dbReference>
<keyword evidence="3" id="KW-0285">Flavoprotein</keyword>
<comment type="subcellular location">
    <subcellularLocation>
        <location evidence="1">Mitochondrion inner membrane</location>
        <topology evidence="1">Peripheral membrane protein</topology>
        <orientation evidence="1">Intermembrane side</orientation>
    </subcellularLocation>
</comment>
<dbReference type="InterPro" id="IPR002048">
    <property type="entry name" value="EF_hand_dom"/>
</dbReference>
<evidence type="ECO:0000256" key="1">
    <source>
        <dbReference type="ARBA" id="ARBA00004137"/>
    </source>
</evidence>
<dbReference type="EMBL" id="CDMZ01000286">
    <property type="protein sequence ID" value="CEM10964.1"/>
    <property type="molecule type" value="Genomic_DNA"/>
</dbReference>
<evidence type="ECO:0000256" key="4">
    <source>
        <dbReference type="ARBA" id="ARBA00022827"/>
    </source>
</evidence>
<dbReference type="GO" id="GO:0005509">
    <property type="term" value="F:calcium ion binding"/>
    <property type="evidence" value="ECO:0007669"/>
    <property type="project" value="InterPro"/>
</dbReference>
<evidence type="ECO:0000313" key="10">
    <source>
        <dbReference type="EMBL" id="CEM10964.1"/>
    </source>
</evidence>
<keyword evidence="5" id="KW-0106">Calcium</keyword>
<protein>
    <recommendedName>
        <fullName evidence="9">EF-hand domain-containing protein</fullName>
    </recommendedName>
</protein>
<dbReference type="InterPro" id="IPR036188">
    <property type="entry name" value="FAD/NAD-bd_sf"/>
</dbReference>
<proteinExistence type="inferred from homology"/>
<dbReference type="SUPFAM" id="SSF47473">
    <property type="entry name" value="EF-hand"/>
    <property type="match status" value="1"/>
</dbReference>
<dbReference type="GO" id="GO:0003954">
    <property type="term" value="F:NADH dehydrogenase activity"/>
    <property type="evidence" value="ECO:0007669"/>
    <property type="project" value="InterPro"/>
</dbReference>
<dbReference type="PhylomeDB" id="A0A0G4FCK7"/>
<name>A0A0G4FCK7_9ALVE</name>
<keyword evidence="8" id="KW-0520">NAD</keyword>
<evidence type="ECO:0000256" key="8">
    <source>
        <dbReference type="ARBA" id="ARBA00023027"/>
    </source>
</evidence>
<keyword evidence="4" id="KW-0274">FAD</keyword>
<dbReference type="InterPro" id="IPR023753">
    <property type="entry name" value="FAD/NAD-binding_dom"/>
</dbReference>
<evidence type="ECO:0000259" key="9">
    <source>
        <dbReference type="PROSITE" id="PS50222"/>
    </source>
</evidence>
<dbReference type="Pfam" id="PF22366">
    <property type="entry name" value="NDH2_C"/>
    <property type="match status" value="1"/>
</dbReference>
<dbReference type="Pfam" id="PF07992">
    <property type="entry name" value="Pyr_redox_2"/>
    <property type="match status" value="1"/>
</dbReference>
<evidence type="ECO:0000256" key="3">
    <source>
        <dbReference type="ARBA" id="ARBA00022630"/>
    </source>
</evidence>
<dbReference type="PANTHER" id="PTHR43706:SF50">
    <property type="entry name" value="NADH DEHYDROGENASE (UBIQUINONE)-RELATED"/>
    <property type="match status" value="1"/>
</dbReference>
<evidence type="ECO:0000256" key="5">
    <source>
        <dbReference type="ARBA" id="ARBA00022837"/>
    </source>
</evidence>
<dbReference type="SMR" id="A0A0G4FCK7"/>
<accession>A0A0G4FCK7</accession>
<dbReference type="PROSITE" id="PS00018">
    <property type="entry name" value="EF_HAND_1"/>
    <property type="match status" value="1"/>
</dbReference>
<sequence>MLLRHRGAGVDFLEAKAEDIDLQKKVITLSDCSNVPTEKPRKVPFDTLVVTVGATSATFGTPGVRENAHFLKEIPDALRIRTKIIDAFESANISEDTKEIDRLLHFVVVGGGPTGVEFAAELRDFIYEEVTHLYPRVVARARVTLINAMGHLLNTYDVRISEYCAKTFGRNEINVLKNTLVTAVGEKELTVKDVQNPEKTTTIPFSVCVWAAGLAPQDFTCKISEKLGDAQKRKGLLETDEYLRVLGAEDYMYALGDCSSVRRPEISKVAKELFEECDTDKNGTVDFSEFRRALEILNKKYPQVDYTMEKAKDEFMREAFKKVGKEAGSSDGLTPDELQDCLAKIEGELKSFPATAQVASQEGEWLAKRFKGRDQKPFRFHDKGIMAYVGGARAVIQSDVPSTIPFIGKTRAILSGMTVLYLWRGIYFSKMVSLRCKHLTFWDWVKAKVYGRDVSRL</sequence>
<comment type="similarity">
    <text evidence="2">Belongs to the NADH dehydrogenase family.</text>
</comment>
<dbReference type="PANTHER" id="PTHR43706">
    <property type="entry name" value="NADH DEHYDROGENASE"/>
    <property type="match status" value="1"/>
</dbReference>
<dbReference type="GO" id="GO:0005743">
    <property type="term" value="C:mitochondrial inner membrane"/>
    <property type="evidence" value="ECO:0007669"/>
    <property type="project" value="UniProtKB-SubCell"/>
</dbReference>
<dbReference type="Pfam" id="PF00036">
    <property type="entry name" value="EF-hand_1"/>
    <property type="match status" value="1"/>
</dbReference>
<reference evidence="10" key="1">
    <citation type="submission" date="2014-11" db="EMBL/GenBank/DDBJ databases">
        <authorList>
            <person name="Otto D Thomas"/>
            <person name="Naeem Raeece"/>
        </authorList>
    </citation>
    <scope>NUCLEOTIDE SEQUENCE</scope>
</reference>
<dbReference type="VEuPathDB" id="CryptoDB:Cvel_3201"/>
<organism evidence="10">
    <name type="scientific">Chromera velia CCMP2878</name>
    <dbReference type="NCBI Taxonomy" id="1169474"/>
    <lineage>
        <taxon>Eukaryota</taxon>
        <taxon>Sar</taxon>
        <taxon>Alveolata</taxon>
        <taxon>Colpodellida</taxon>
        <taxon>Chromeraceae</taxon>
        <taxon>Chromera</taxon>
    </lineage>
</organism>